<feature type="region of interest" description="Disordered" evidence="10">
    <location>
        <begin position="390"/>
        <end position="421"/>
    </location>
</feature>
<dbReference type="WBParaSite" id="ACRNAN_scaffold3365.g16084.t1">
    <property type="protein sequence ID" value="ACRNAN_scaffold3365.g16084.t1"/>
    <property type="gene ID" value="ACRNAN_scaffold3365.g16084"/>
</dbReference>
<keyword evidence="6 9" id="KW-0067">ATP-binding</keyword>
<dbReference type="InterPro" id="IPR016187">
    <property type="entry name" value="CTDL_fold"/>
</dbReference>
<dbReference type="Gene3D" id="3.10.100.10">
    <property type="entry name" value="Mannose-Binding Protein A, subunit A"/>
    <property type="match status" value="1"/>
</dbReference>
<dbReference type="PANTHER" id="PTHR24416">
    <property type="entry name" value="TYROSINE-PROTEIN KINASE RECEPTOR"/>
    <property type="match status" value="1"/>
</dbReference>
<reference evidence="15" key="1">
    <citation type="submission" date="2022-11" db="UniProtKB">
        <authorList>
            <consortium name="WormBaseParasite"/>
        </authorList>
    </citation>
    <scope>IDENTIFICATION</scope>
</reference>
<name>A0A914DRL0_9BILA</name>
<keyword evidence="11" id="KW-0472">Membrane</keyword>
<keyword evidence="5" id="KW-0418">Kinase</keyword>
<evidence type="ECO:0000256" key="6">
    <source>
        <dbReference type="ARBA" id="ARBA00022840"/>
    </source>
</evidence>
<accession>A0A914DRL0</accession>
<dbReference type="SUPFAM" id="SSF56112">
    <property type="entry name" value="Protein kinase-like (PK-like)"/>
    <property type="match status" value="1"/>
</dbReference>
<dbReference type="PROSITE" id="PS00107">
    <property type="entry name" value="PROTEIN_KINASE_ATP"/>
    <property type="match status" value="1"/>
</dbReference>
<dbReference type="GO" id="GO:0043235">
    <property type="term" value="C:receptor complex"/>
    <property type="evidence" value="ECO:0007669"/>
    <property type="project" value="TreeGrafter"/>
</dbReference>
<feature type="binding site" evidence="9">
    <location>
        <position position="54"/>
    </location>
    <ligand>
        <name>ATP</name>
        <dbReference type="ChEBI" id="CHEBI:30616"/>
    </ligand>
</feature>
<comment type="catalytic activity">
    <reaction evidence="8">
        <text>L-tyrosyl-[protein] + ATP = O-phospho-L-tyrosyl-[protein] + ADP + H(+)</text>
        <dbReference type="Rhea" id="RHEA:10596"/>
        <dbReference type="Rhea" id="RHEA-COMP:10136"/>
        <dbReference type="Rhea" id="RHEA-COMP:20101"/>
        <dbReference type="ChEBI" id="CHEBI:15378"/>
        <dbReference type="ChEBI" id="CHEBI:30616"/>
        <dbReference type="ChEBI" id="CHEBI:46858"/>
        <dbReference type="ChEBI" id="CHEBI:61978"/>
        <dbReference type="ChEBI" id="CHEBI:456216"/>
        <dbReference type="EC" id="2.7.10.1"/>
    </reaction>
</comment>
<dbReference type="InterPro" id="IPR001245">
    <property type="entry name" value="Ser-Thr/Tyr_kinase_cat_dom"/>
</dbReference>
<feature type="compositionally biased region" description="Polar residues" evidence="10">
    <location>
        <begin position="342"/>
        <end position="351"/>
    </location>
</feature>
<dbReference type="GO" id="GO:0004714">
    <property type="term" value="F:transmembrane receptor protein tyrosine kinase activity"/>
    <property type="evidence" value="ECO:0007669"/>
    <property type="project" value="UniProtKB-EC"/>
</dbReference>
<dbReference type="PROSITE" id="PS00109">
    <property type="entry name" value="PROTEIN_KINASE_TYR"/>
    <property type="match status" value="1"/>
</dbReference>
<evidence type="ECO:0000259" key="13">
    <source>
        <dbReference type="PROSITE" id="PS50041"/>
    </source>
</evidence>
<dbReference type="InterPro" id="IPR001304">
    <property type="entry name" value="C-type_lectin-like"/>
</dbReference>
<evidence type="ECO:0000313" key="15">
    <source>
        <dbReference type="WBParaSite" id="ACRNAN_scaffold3365.g16084.t1"/>
    </source>
</evidence>
<feature type="domain" description="C-type lectin" evidence="13">
    <location>
        <begin position="554"/>
        <end position="634"/>
    </location>
</feature>
<dbReference type="GO" id="GO:0005886">
    <property type="term" value="C:plasma membrane"/>
    <property type="evidence" value="ECO:0007669"/>
    <property type="project" value="TreeGrafter"/>
</dbReference>
<evidence type="ECO:0000256" key="5">
    <source>
        <dbReference type="ARBA" id="ARBA00022777"/>
    </source>
</evidence>
<dbReference type="FunFam" id="1.10.510.10:FF:000521">
    <property type="entry name" value="Tyrosine-protein kinase pr2"/>
    <property type="match status" value="1"/>
</dbReference>
<evidence type="ECO:0000259" key="12">
    <source>
        <dbReference type="PROSITE" id="PS50011"/>
    </source>
</evidence>
<dbReference type="GO" id="GO:0007169">
    <property type="term" value="P:cell surface receptor protein tyrosine kinase signaling pathway"/>
    <property type="evidence" value="ECO:0007669"/>
    <property type="project" value="TreeGrafter"/>
</dbReference>
<evidence type="ECO:0000256" key="1">
    <source>
        <dbReference type="ARBA" id="ARBA00004167"/>
    </source>
</evidence>
<organism evidence="14 15">
    <name type="scientific">Acrobeloides nanus</name>
    <dbReference type="NCBI Taxonomy" id="290746"/>
    <lineage>
        <taxon>Eukaryota</taxon>
        <taxon>Metazoa</taxon>
        <taxon>Ecdysozoa</taxon>
        <taxon>Nematoda</taxon>
        <taxon>Chromadorea</taxon>
        <taxon>Rhabditida</taxon>
        <taxon>Tylenchina</taxon>
        <taxon>Cephalobomorpha</taxon>
        <taxon>Cephaloboidea</taxon>
        <taxon>Cephalobidae</taxon>
        <taxon>Acrobeloides</taxon>
    </lineage>
</organism>
<feature type="compositionally biased region" description="Low complexity" evidence="10">
    <location>
        <begin position="352"/>
        <end position="365"/>
    </location>
</feature>
<dbReference type="PROSITE" id="PS50041">
    <property type="entry name" value="C_TYPE_LECTIN_2"/>
    <property type="match status" value="1"/>
</dbReference>
<evidence type="ECO:0000256" key="9">
    <source>
        <dbReference type="PROSITE-ProRule" id="PRU10141"/>
    </source>
</evidence>
<comment type="subcellular location">
    <subcellularLocation>
        <location evidence="1">Membrane</location>
        <topology evidence="1">Single-pass membrane protein</topology>
    </subcellularLocation>
</comment>
<sequence>MSKNADKRSSSFTPSLINKDDLALKQVIGQGFYGVVIQATWRHPEDGEIECAVKILKQTPDKLLKEIVNLQKLSHENIVQLYGVCLEEPLHMVLELCEGGTLLDRLKDHSKPKPLVTTLLKYAIQIAGGMYYLEAKGCVHRDLAARNILLTKDEQKAKISDFGLSRHLRPDQSQYEMSESVALPFPWCPPESLRNKKFSSHSDVWAFGVTLWEMFQYGTEDPWNNLSLKEVLEKIEAGKRLSKPLYCPQEIYNIMFNCWDFVPQSRPNFSTLINKLKEVELDIYDLNKKEKTVYEIPIGSDNINTFIIIGYNNKENVIAQDISSGKFCLFSLDGELSETENSDSNNFPSVQPSISSSGTNTNSSNPKPPVAKKPTFLSDHKIVNDYSNSFPKSFPTQPIPTAPYHHERTSTPPLPTPPNHSNKNSWLSHLREIWYRIIANRKYLIVILICIIIIIAIITAVLIATKHHKTNQAVSTSTPYVLSSQSPKTSLTQTLSVASGLPTKTTAMQTKTSPNYVSPTPSLPSQNYSTTSIIQTTQASLLSCPSKTWHHLNSTNKCYYFGFEVLNWDNSLTACQSLYSNATLVSIHSYDENQQLCSLYNSSGDTSHHYKINIGLRLVGENYTWVDGSNFNYSLLDTNNGIGITLYAIQTTSKILVTFVSCSMCRIDLYDTHGYYLE</sequence>
<dbReference type="EC" id="2.7.10.2" evidence="2"/>
<dbReference type="InterPro" id="IPR000719">
    <property type="entry name" value="Prot_kinase_dom"/>
</dbReference>
<dbReference type="InterPro" id="IPR017441">
    <property type="entry name" value="Protein_kinase_ATP_BS"/>
</dbReference>
<dbReference type="CDD" id="cd00037">
    <property type="entry name" value="CLECT"/>
    <property type="match status" value="1"/>
</dbReference>
<keyword evidence="3" id="KW-0808">Transferase</keyword>
<dbReference type="InterPro" id="IPR011009">
    <property type="entry name" value="Kinase-like_dom_sf"/>
</dbReference>
<dbReference type="PANTHER" id="PTHR24416:SF621">
    <property type="entry name" value="TYROSINE KINASE RECEPTOR CAD96CA"/>
    <property type="match status" value="1"/>
</dbReference>
<dbReference type="InterPro" id="IPR008266">
    <property type="entry name" value="Tyr_kinase_AS"/>
</dbReference>
<protein>
    <recommendedName>
        <fullName evidence="2">non-specific protein-tyrosine kinase</fullName>
        <ecNumber evidence="2">2.7.10.2</ecNumber>
    </recommendedName>
</protein>
<dbReference type="SMART" id="SM00219">
    <property type="entry name" value="TyrKc"/>
    <property type="match status" value="1"/>
</dbReference>
<dbReference type="GO" id="GO:0004715">
    <property type="term" value="F:non-membrane spanning protein tyrosine kinase activity"/>
    <property type="evidence" value="ECO:0007669"/>
    <property type="project" value="UniProtKB-EC"/>
</dbReference>
<feature type="transmembrane region" description="Helical" evidence="11">
    <location>
        <begin position="443"/>
        <end position="464"/>
    </location>
</feature>
<dbReference type="InterPro" id="IPR050122">
    <property type="entry name" value="RTK"/>
</dbReference>
<evidence type="ECO:0000256" key="10">
    <source>
        <dbReference type="SAM" id="MobiDB-lite"/>
    </source>
</evidence>
<feature type="domain" description="Protein kinase" evidence="12">
    <location>
        <begin position="22"/>
        <end position="281"/>
    </location>
</feature>
<dbReference type="InterPro" id="IPR016186">
    <property type="entry name" value="C-type_lectin-like/link_sf"/>
</dbReference>
<dbReference type="AlphaFoldDB" id="A0A914DRL0"/>
<evidence type="ECO:0000256" key="3">
    <source>
        <dbReference type="ARBA" id="ARBA00022679"/>
    </source>
</evidence>
<keyword evidence="4 9" id="KW-0547">Nucleotide-binding</keyword>
<dbReference type="SUPFAM" id="SSF56436">
    <property type="entry name" value="C-type lectin-like"/>
    <property type="match status" value="1"/>
</dbReference>
<dbReference type="Proteomes" id="UP000887540">
    <property type="component" value="Unplaced"/>
</dbReference>
<keyword evidence="14" id="KW-1185">Reference proteome</keyword>
<evidence type="ECO:0000256" key="4">
    <source>
        <dbReference type="ARBA" id="ARBA00022741"/>
    </source>
</evidence>
<dbReference type="Pfam" id="PF07714">
    <property type="entry name" value="PK_Tyr_Ser-Thr"/>
    <property type="match status" value="1"/>
</dbReference>
<keyword evidence="11" id="KW-1133">Transmembrane helix</keyword>
<keyword evidence="7" id="KW-0829">Tyrosine-protein kinase</keyword>
<dbReference type="PRINTS" id="PR00109">
    <property type="entry name" value="TYRKINASE"/>
</dbReference>
<evidence type="ECO:0000313" key="14">
    <source>
        <dbReference type="Proteomes" id="UP000887540"/>
    </source>
</evidence>
<evidence type="ECO:0000256" key="2">
    <source>
        <dbReference type="ARBA" id="ARBA00011903"/>
    </source>
</evidence>
<evidence type="ECO:0000256" key="8">
    <source>
        <dbReference type="ARBA" id="ARBA00051243"/>
    </source>
</evidence>
<proteinExistence type="predicted"/>
<dbReference type="Gene3D" id="1.10.510.10">
    <property type="entry name" value="Transferase(Phosphotransferase) domain 1"/>
    <property type="match status" value="1"/>
</dbReference>
<feature type="region of interest" description="Disordered" evidence="10">
    <location>
        <begin position="339"/>
        <end position="374"/>
    </location>
</feature>
<dbReference type="GO" id="GO:0005524">
    <property type="term" value="F:ATP binding"/>
    <property type="evidence" value="ECO:0007669"/>
    <property type="project" value="UniProtKB-UniRule"/>
</dbReference>
<keyword evidence="11" id="KW-0812">Transmembrane</keyword>
<dbReference type="InterPro" id="IPR020635">
    <property type="entry name" value="Tyr_kinase_cat_dom"/>
</dbReference>
<dbReference type="PROSITE" id="PS50011">
    <property type="entry name" value="PROTEIN_KINASE_DOM"/>
    <property type="match status" value="1"/>
</dbReference>
<dbReference type="SMART" id="SM00034">
    <property type="entry name" value="CLECT"/>
    <property type="match status" value="1"/>
</dbReference>
<evidence type="ECO:0000256" key="11">
    <source>
        <dbReference type="SAM" id="Phobius"/>
    </source>
</evidence>
<evidence type="ECO:0000256" key="7">
    <source>
        <dbReference type="ARBA" id="ARBA00023137"/>
    </source>
</evidence>